<protein>
    <submittedName>
        <fullName evidence="6">Uncharacterized protein</fullName>
    </submittedName>
</protein>
<dbReference type="CDD" id="cd00397">
    <property type="entry name" value="DNA_BRE_C"/>
    <property type="match status" value="1"/>
</dbReference>
<reference evidence="6 7" key="1">
    <citation type="submission" date="2019-09" db="EMBL/GenBank/DDBJ databases">
        <authorList>
            <person name="Chandra G."/>
            <person name="Truman W A."/>
        </authorList>
    </citation>
    <scope>NUCLEOTIDE SEQUENCE [LARGE SCALE GENOMIC DNA]</scope>
    <source>
        <strain evidence="6">PS922</strain>
    </source>
</reference>
<keyword evidence="3" id="KW-0238">DNA-binding</keyword>
<comment type="similarity">
    <text evidence="1">Belongs to the 'phage' integrase family.</text>
</comment>
<dbReference type="Proteomes" id="UP000325565">
    <property type="component" value="Unassembled WGS sequence"/>
</dbReference>
<dbReference type="PANTHER" id="PTHR30349">
    <property type="entry name" value="PHAGE INTEGRASE-RELATED"/>
    <property type="match status" value="1"/>
</dbReference>
<organism evidence="6 7">
    <name type="scientific">Pseudomonas fluorescens</name>
    <dbReference type="NCBI Taxonomy" id="294"/>
    <lineage>
        <taxon>Bacteria</taxon>
        <taxon>Pseudomonadati</taxon>
        <taxon>Pseudomonadota</taxon>
        <taxon>Gammaproteobacteria</taxon>
        <taxon>Pseudomonadales</taxon>
        <taxon>Pseudomonadaceae</taxon>
        <taxon>Pseudomonas</taxon>
    </lineage>
</organism>
<name>A0A5E7RA57_PSEFL</name>
<dbReference type="RefSeq" id="WP_154862760.1">
    <property type="nucleotide sequence ID" value="NZ_CABVJB010000001.1"/>
</dbReference>
<sequence>MSGKFTCVVLPIVILFEKARDDHVSSSVEADRSEEHENEKTYKKKPITDENGKTDLRNVPVILNPDGSIWKHGSLYILSRAMSYDPPKDKTLEKHAKNLVHFRNTLALENIDYLSTPLRRHLRPTYFYKSILVDKIEENTLKPRTANGKIGSVIGLYRYLIPRHDFHPTQKLWEEKNRIIHSTNSKGFQFNKTVVMTDLTVKYSDEEPTGEYISDDGKLTPYEEDQQKTLVKVLWETKNTEMILGCYVAITSGARLQTVFTLRHENIPNPEKIRGTEVQIRIGRGTNVDNKFDKGMIIYIPAWLNSLIYTYIHSERHKDRCGRFDDFHGDSQYIFLTQHGNPFYISKRDERRGLNAPIQDGYSVRQFVHKSLAPLLESKGAEFKFRFHNLRATFCMNLLEEKLKQLPDLRDEAKVMRALGFVQKRMGHSDVSTTQRYLNYKNEKAMMVTAQSNFEKHLQEMAESYLFQ</sequence>
<dbReference type="GO" id="GO:0015074">
    <property type="term" value="P:DNA integration"/>
    <property type="evidence" value="ECO:0007669"/>
    <property type="project" value="UniProtKB-KW"/>
</dbReference>
<evidence type="ECO:0000313" key="7">
    <source>
        <dbReference type="Proteomes" id="UP000325565"/>
    </source>
</evidence>
<dbReference type="SUPFAM" id="SSF56349">
    <property type="entry name" value="DNA breaking-rejoining enzymes"/>
    <property type="match status" value="1"/>
</dbReference>
<dbReference type="PANTHER" id="PTHR30349:SF41">
    <property type="entry name" value="INTEGRASE_RECOMBINASE PROTEIN MJ0367-RELATED"/>
    <property type="match status" value="1"/>
</dbReference>
<dbReference type="GO" id="GO:0003677">
    <property type="term" value="F:DNA binding"/>
    <property type="evidence" value="ECO:0007669"/>
    <property type="project" value="UniProtKB-KW"/>
</dbReference>
<dbReference type="Gene3D" id="1.10.443.10">
    <property type="entry name" value="Intergrase catalytic core"/>
    <property type="match status" value="1"/>
</dbReference>
<dbReference type="InterPro" id="IPR011010">
    <property type="entry name" value="DNA_brk_join_enz"/>
</dbReference>
<keyword evidence="2" id="KW-0229">DNA integration</keyword>
<evidence type="ECO:0000256" key="4">
    <source>
        <dbReference type="ARBA" id="ARBA00023172"/>
    </source>
</evidence>
<evidence type="ECO:0000256" key="3">
    <source>
        <dbReference type="ARBA" id="ARBA00023125"/>
    </source>
</evidence>
<evidence type="ECO:0000256" key="2">
    <source>
        <dbReference type="ARBA" id="ARBA00022908"/>
    </source>
</evidence>
<evidence type="ECO:0000256" key="5">
    <source>
        <dbReference type="SAM" id="MobiDB-lite"/>
    </source>
</evidence>
<dbReference type="InterPro" id="IPR050090">
    <property type="entry name" value="Tyrosine_recombinase_XerCD"/>
</dbReference>
<evidence type="ECO:0000313" key="6">
    <source>
        <dbReference type="EMBL" id="VVP70999.1"/>
    </source>
</evidence>
<dbReference type="GO" id="GO:0006310">
    <property type="term" value="P:DNA recombination"/>
    <property type="evidence" value="ECO:0007669"/>
    <property type="project" value="UniProtKB-KW"/>
</dbReference>
<keyword evidence="4" id="KW-0233">DNA recombination</keyword>
<proteinExistence type="inferred from homology"/>
<dbReference type="EMBL" id="CABVJB010000001">
    <property type="protein sequence ID" value="VVP70999.1"/>
    <property type="molecule type" value="Genomic_DNA"/>
</dbReference>
<accession>A0A5E7RA57</accession>
<dbReference type="AlphaFoldDB" id="A0A5E7RA57"/>
<gene>
    <name evidence="6" type="ORF">PS922_00791</name>
</gene>
<dbReference type="InterPro" id="IPR013762">
    <property type="entry name" value="Integrase-like_cat_sf"/>
</dbReference>
<evidence type="ECO:0000256" key="1">
    <source>
        <dbReference type="ARBA" id="ARBA00008857"/>
    </source>
</evidence>
<feature type="region of interest" description="Disordered" evidence="5">
    <location>
        <begin position="25"/>
        <end position="51"/>
    </location>
</feature>